<dbReference type="SUPFAM" id="SSF52922">
    <property type="entry name" value="TK C-terminal domain-like"/>
    <property type="match status" value="1"/>
</dbReference>
<dbReference type="EMBL" id="SPAZ01000218">
    <property type="protein sequence ID" value="TQE28008.1"/>
    <property type="molecule type" value="Genomic_DNA"/>
</dbReference>
<gene>
    <name evidence="1" type="ORF">Sipo8835_26655</name>
</gene>
<protein>
    <submittedName>
        <fullName evidence="1">Transketolase</fullName>
    </submittedName>
</protein>
<evidence type="ECO:0000313" key="1">
    <source>
        <dbReference type="EMBL" id="TQE28008.1"/>
    </source>
</evidence>
<proteinExistence type="predicted"/>
<dbReference type="InterPro" id="IPR009014">
    <property type="entry name" value="Transketo_C/PFOR_II"/>
</dbReference>
<evidence type="ECO:0000313" key="2">
    <source>
        <dbReference type="Proteomes" id="UP000318720"/>
    </source>
</evidence>
<reference evidence="1 2" key="1">
    <citation type="submission" date="2019-03" db="EMBL/GenBank/DDBJ databases">
        <title>Comparative genomic analyses of the sweetpotato soil rot pathogen, Streptomyces ipomoeae.</title>
        <authorList>
            <person name="Ruschel Soares N."/>
            <person name="Badger J.H."/>
            <person name="Huguet-Tapia J.C."/>
            <person name="Clark C.A."/>
            <person name="Pettis G.S."/>
        </authorList>
    </citation>
    <scope>NUCLEOTIDE SEQUENCE [LARGE SCALE GENOMIC DNA]</scope>
    <source>
        <strain evidence="1 2">88-35</strain>
    </source>
</reference>
<organism evidence="1 2">
    <name type="scientific">Streptomyces ipomoeae</name>
    <dbReference type="NCBI Taxonomy" id="103232"/>
    <lineage>
        <taxon>Bacteria</taxon>
        <taxon>Bacillati</taxon>
        <taxon>Actinomycetota</taxon>
        <taxon>Actinomycetes</taxon>
        <taxon>Kitasatosporales</taxon>
        <taxon>Streptomycetaceae</taxon>
        <taxon>Streptomyces</taxon>
    </lineage>
</organism>
<dbReference type="Proteomes" id="UP000318720">
    <property type="component" value="Unassembled WGS sequence"/>
</dbReference>
<dbReference type="RefSeq" id="WP_009328677.1">
    <property type="nucleotide sequence ID" value="NZ_JARAVC010000259.1"/>
</dbReference>
<name>A0AAE8W0T0_9ACTN</name>
<dbReference type="Gene3D" id="3.40.50.920">
    <property type="match status" value="1"/>
</dbReference>
<dbReference type="AlphaFoldDB" id="A0AAE8W0T0"/>
<comment type="caution">
    <text evidence="1">The sequence shown here is derived from an EMBL/GenBank/DDBJ whole genome shotgun (WGS) entry which is preliminary data.</text>
</comment>
<accession>A0AAE8W0T0</accession>
<sequence length="201" mass="21164">MQTDMLLVVAETLPEPKAEGADHDPGPAGTVLVGYGAVDELNRYAAAPGWTVHVPGHPEEVRRAITGARARGEHAYVHVSARSNTDPRDTTAGFQLVRPGLDGVILAVGSALDPVLRATAGLDLAVLYATTVRPFDEIGLRTAVLAADHADVILVEPCLPGTSARHVAETLVHVPHRLLALGDADGLDENGIAQAVRDFMR</sequence>